<evidence type="ECO:0000313" key="2">
    <source>
        <dbReference type="EMBL" id="MBB6558815.1"/>
    </source>
</evidence>
<proteinExistence type="predicted"/>
<dbReference type="PANTHER" id="PTHR42705:SF2">
    <property type="entry name" value="BIFUNCTIONAL NON-HOMOLOGOUS END JOINING PROTEIN LIGD"/>
    <property type="match status" value="1"/>
</dbReference>
<dbReference type="Pfam" id="PF21686">
    <property type="entry name" value="LigD_Prim-Pol"/>
    <property type="match status" value="1"/>
</dbReference>
<dbReference type="Gene3D" id="3.90.920.10">
    <property type="entry name" value="DNA primase, PRIM domain"/>
    <property type="match status" value="1"/>
</dbReference>
<dbReference type="Proteomes" id="UP000575083">
    <property type="component" value="Unassembled WGS sequence"/>
</dbReference>
<dbReference type="PANTHER" id="PTHR42705">
    <property type="entry name" value="BIFUNCTIONAL NON-HOMOLOGOUS END JOINING PROTEIN LIGD"/>
    <property type="match status" value="1"/>
</dbReference>
<dbReference type="InterPro" id="IPR033651">
    <property type="entry name" value="PaeLigD_Pol-like"/>
</dbReference>
<evidence type="ECO:0000259" key="1">
    <source>
        <dbReference type="Pfam" id="PF21686"/>
    </source>
</evidence>
<dbReference type="NCBIfam" id="TIGR02778">
    <property type="entry name" value="ligD_pol"/>
    <property type="match status" value="1"/>
</dbReference>
<dbReference type="InterPro" id="IPR014145">
    <property type="entry name" value="LigD_pol_dom"/>
</dbReference>
<name>A0A7X0PBF3_9BURK</name>
<keyword evidence="3" id="KW-1185">Reference proteome</keyword>
<dbReference type="InterPro" id="IPR052171">
    <property type="entry name" value="NHEJ_LigD"/>
</dbReference>
<dbReference type="EMBL" id="JACHLK010000002">
    <property type="protein sequence ID" value="MBB6558815.1"/>
    <property type="molecule type" value="Genomic_DNA"/>
</dbReference>
<comment type="caution">
    <text evidence="2">The sequence shown here is derived from an EMBL/GenBank/DDBJ whole genome shotgun (WGS) entry which is preliminary data.</text>
</comment>
<sequence>MRKIDLVHYYESIAQWMLPHLKNRPVSLVRAPTGITGQLFFQKHPESKMPAMKELDPALWPEHAALLAVDSVEALVSAAQMNVVEFHTWNSKIARINQPDRFVLDLDPGEGVTWPMLQEAAELTRVMLSELGLESWLKTSGGKGLHVVVPITPKLGFDEVKAFSQAVVKHMARVIPSKFVAVMGSKNRVGKIFIDYLRNGHGQTTACAFSARSRPGMGVSMPVAWDQLRELKGGAQWTIATAREYLSFQKEDPWSGYWKKRQAITRAIKLLA</sequence>
<reference evidence="2 3" key="1">
    <citation type="submission" date="2020-08" db="EMBL/GenBank/DDBJ databases">
        <title>Functional genomics of gut bacteria from endangered species of beetles.</title>
        <authorList>
            <person name="Carlos-Shanley C."/>
        </authorList>
    </citation>
    <scope>NUCLEOTIDE SEQUENCE [LARGE SCALE GENOMIC DNA]</scope>
    <source>
        <strain evidence="2 3">S00198</strain>
    </source>
</reference>
<dbReference type="CDD" id="cd04862">
    <property type="entry name" value="PaeLigD_Pol_like"/>
    <property type="match status" value="1"/>
</dbReference>
<keyword evidence="2" id="KW-0436">Ligase</keyword>
<dbReference type="GO" id="GO:0016874">
    <property type="term" value="F:ligase activity"/>
    <property type="evidence" value="ECO:0007669"/>
    <property type="project" value="UniProtKB-KW"/>
</dbReference>
<organism evidence="2 3">
    <name type="scientific">Acidovorax soli</name>
    <dbReference type="NCBI Taxonomy" id="592050"/>
    <lineage>
        <taxon>Bacteria</taxon>
        <taxon>Pseudomonadati</taxon>
        <taxon>Pseudomonadota</taxon>
        <taxon>Betaproteobacteria</taxon>
        <taxon>Burkholderiales</taxon>
        <taxon>Comamonadaceae</taxon>
        <taxon>Acidovorax</taxon>
    </lineage>
</organism>
<feature type="domain" description="DNA ligase D polymerase" evidence="1">
    <location>
        <begin position="3"/>
        <end position="254"/>
    </location>
</feature>
<protein>
    <submittedName>
        <fullName evidence="2">DNA ligase D</fullName>
    </submittedName>
</protein>
<accession>A0A7X0PBF3</accession>
<gene>
    <name evidence="2" type="ORF">HNP48_001479</name>
</gene>
<dbReference type="AlphaFoldDB" id="A0A7X0PBF3"/>
<evidence type="ECO:0000313" key="3">
    <source>
        <dbReference type="Proteomes" id="UP000575083"/>
    </source>
</evidence>